<dbReference type="InterPro" id="IPR012337">
    <property type="entry name" value="RNaseH-like_sf"/>
</dbReference>
<keyword evidence="1" id="KW-0479">Metal-binding</keyword>
<evidence type="ECO:0000256" key="3">
    <source>
        <dbReference type="ARBA" id="ARBA00022771"/>
    </source>
</evidence>
<dbReference type="SMART" id="SM00355">
    <property type="entry name" value="ZnF_C2H2"/>
    <property type="match status" value="6"/>
</dbReference>
<keyword evidence="2" id="KW-0677">Repeat</keyword>
<feature type="region of interest" description="Disordered" evidence="6">
    <location>
        <begin position="504"/>
        <end position="665"/>
    </location>
</feature>
<dbReference type="FunFam" id="3.30.160.60:FF:000016">
    <property type="entry name" value="zinc finger protein 37 homolog"/>
    <property type="match status" value="1"/>
</dbReference>
<dbReference type="PANTHER" id="PTHR23234:SF10">
    <property type="entry name" value="RIKEN CDNA 6720489N17 GENE-RELATED"/>
    <property type="match status" value="1"/>
</dbReference>
<gene>
    <name evidence="8" type="ORF">SNE40_018987</name>
</gene>
<evidence type="ECO:0000256" key="5">
    <source>
        <dbReference type="PROSITE-ProRule" id="PRU00042"/>
    </source>
</evidence>
<protein>
    <recommendedName>
        <fullName evidence="7">C2H2-type domain-containing protein</fullName>
    </recommendedName>
</protein>
<sequence>MSKLEDVNASLLGIQTYLQTQTYEKGTAHNDKRNIRKRSKDFKVENGELYFVQKVLCDSSDNNQKEYQRLRKAILTDKEKMDIISRLHVHENGTHFGIEKTSKAVKVLYYWVGITEYVKRYIRECPECILTRIEQNNLQTPGKKREKRSSKILENSQIAIENYTAQNNTDDTEEEALPEDTDYLEHSPDSDGNDIIAVPVTAVSTPAKGSEKVHFIIKEEIIDYPPELPISYFWELVEFEMFGPFGDSKLYVCVGIDVFSRWTEVKVFERPSVNLLASFILQLICRYGKMKNFHLRENGNREMKSEDVIQIINNSLETDIIYKTSRNEHMDSFWKCVSEELKQNIDKNPNDWMNCLEIFLYPLRFGCSEGAEYSPAFLAHSREPVLIYPPSDRKDATLELRFTTAQQNKSVEKLFNLFKDIKNYSATQPDNQDLNINSQRLSKPVTNLVSDTVVAPITVGPQITPNIAEPEIQPVMTEAENQSIIIEPEDQAVMTEPEDQAVMTEPEIKFQTESLIKTKTQPEMGMSPDDLTLESQPTDESRPSDETTRKTRLCPRKCNRILPESSTKRVEKISTKNRRQTKKETAEGCSSDVPKPDENRRRSLRGVKQDWSSLCGKRKRSVADNEKKTEVEETSNTKKKKRAPAEVVKKKKEEIYESDDDEVDDAIYDEGRDESAEDDNSDNNISDEDQYIRTINSFDADEFYTAVKHYLETKKHKSQSSSSLKSSVCKSLVNFTVENSSLYYQASKKNLRKRIVMDEKERIKLMTEAHIDDEGTHLCKRKVIDCISAMSNYWRGLTLDCEAFVRACPQCSKGMERKTPKPVSMMESKDITEEKDSWYPITYYLKNKTYPPGYSKVQKTSLRRKAQNYFFKDNILFYRFCNKPDSEPRECLFARDEKIKVIKEAHIEDSGNHCGLNRTQEKIKAKYYWVGQTNDIYKYISKCCLEPEKLPSQYMDKKAALDEREQRFKQYFEDEGKNKPVADGTMDTNVNNKTPEKNEIDSSVDCNTSNPLDTEVSTNPSSTSETDLPQITATSSANPFQEETINAIASLNSVQNEASSPEKSPSISTQTNSLESPINSKSTEGGLEKPTVEKTSNAKRQKQGWLQCAVCKTLFSGKVSYKIHMMKHYGVKPYQCDFCEKGFTTMKAKVLHRRKHTGEKPYLCNICGRGFERKSGLRYHLKAHERGGGVRVHCDLCSRSFQTTSRLANHKSCKHPPDQPVFKCIQCHKVFTFKRSLKRHISSAHMKERKFQCELCEKTFARNEYLVKHVANQHNSVAVDSSQVKEEPVNETILEYIDANTLAQLTAQGHVTLEGNIQLINQGDIQELQINGNSHQTHMVISQDSVQYEVECLTSEQNLSIEDQQAIQLLVQASLQSQQPYTTTQQQ</sequence>
<evidence type="ECO:0000313" key="8">
    <source>
        <dbReference type="EMBL" id="KAK6170637.1"/>
    </source>
</evidence>
<dbReference type="Pfam" id="PF00096">
    <property type="entry name" value="zf-C2H2"/>
    <property type="match status" value="2"/>
</dbReference>
<keyword evidence="9" id="KW-1185">Reference proteome</keyword>
<name>A0AAN8P4Z3_PATCE</name>
<feature type="region of interest" description="Disordered" evidence="6">
    <location>
        <begin position="972"/>
        <end position="1029"/>
    </location>
</feature>
<dbReference type="InterPro" id="IPR036397">
    <property type="entry name" value="RNaseH_sf"/>
</dbReference>
<reference evidence="8 9" key="1">
    <citation type="submission" date="2024-01" db="EMBL/GenBank/DDBJ databases">
        <title>The genome of the rayed Mediterranean limpet Patella caerulea (Linnaeus, 1758).</title>
        <authorList>
            <person name="Anh-Thu Weber A."/>
            <person name="Halstead-Nussloch G."/>
        </authorList>
    </citation>
    <scope>NUCLEOTIDE SEQUENCE [LARGE SCALE GENOMIC DNA]</scope>
    <source>
        <strain evidence="8">AATW-2023a</strain>
        <tissue evidence="8">Whole specimen</tissue>
    </source>
</reference>
<keyword evidence="4" id="KW-0862">Zinc</keyword>
<evidence type="ECO:0000256" key="2">
    <source>
        <dbReference type="ARBA" id="ARBA00022737"/>
    </source>
</evidence>
<feature type="compositionally biased region" description="Polar residues" evidence="6">
    <location>
        <begin position="1054"/>
        <end position="1083"/>
    </location>
</feature>
<keyword evidence="3 5" id="KW-0863">Zinc-finger</keyword>
<dbReference type="InterPro" id="IPR013087">
    <property type="entry name" value="Znf_C2H2_type"/>
</dbReference>
<dbReference type="PROSITE" id="PS50157">
    <property type="entry name" value="ZINC_FINGER_C2H2_2"/>
    <property type="match status" value="6"/>
</dbReference>
<proteinExistence type="predicted"/>
<feature type="domain" description="C2H2-type" evidence="7">
    <location>
        <begin position="1192"/>
        <end position="1220"/>
    </location>
</feature>
<dbReference type="SUPFAM" id="SSF53098">
    <property type="entry name" value="Ribonuclease H-like"/>
    <property type="match status" value="1"/>
</dbReference>
<accession>A0AAN8P4Z3</accession>
<feature type="compositionally biased region" description="Basic residues" evidence="6">
    <location>
        <begin position="550"/>
        <end position="559"/>
    </location>
</feature>
<dbReference type="InterPro" id="IPR036236">
    <property type="entry name" value="Znf_C2H2_sf"/>
</dbReference>
<dbReference type="Proteomes" id="UP001347796">
    <property type="component" value="Unassembled WGS sequence"/>
</dbReference>
<feature type="compositionally biased region" description="Acidic residues" evidence="6">
    <location>
        <begin position="656"/>
        <end position="665"/>
    </location>
</feature>
<evidence type="ECO:0000256" key="1">
    <source>
        <dbReference type="ARBA" id="ARBA00022723"/>
    </source>
</evidence>
<evidence type="ECO:0000259" key="7">
    <source>
        <dbReference type="PROSITE" id="PS50157"/>
    </source>
</evidence>
<feature type="domain" description="C2H2-type" evidence="7">
    <location>
        <begin position="1162"/>
        <end position="1184"/>
    </location>
</feature>
<dbReference type="GO" id="GO:0008270">
    <property type="term" value="F:zinc ion binding"/>
    <property type="evidence" value="ECO:0007669"/>
    <property type="project" value="UniProtKB-KW"/>
</dbReference>
<dbReference type="Pfam" id="PF17921">
    <property type="entry name" value="Integrase_H2C2"/>
    <property type="match status" value="2"/>
</dbReference>
<dbReference type="SUPFAM" id="SSF57667">
    <property type="entry name" value="beta-beta-alpha zinc fingers"/>
    <property type="match status" value="3"/>
</dbReference>
<feature type="region of interest" description="Disordered" evidence="6">
    <location>
        <begin position="163"/>
        <end position="191"/>
    </location>
</feature>
<feature type="compositionally biased region" description="Basic and acidic residues" evidence="6">
    <location>
        <begin position="643"/>
        <end position="655"/>
    </location>
</feature>
<feature type="compositionally biased region" description="Basic and acidic residues" evidence="6">
    <location>
        <begin position="621"/>
        <end position="631"/>
    </location>
</feature>
<dbReference type="GO" id="GO:0003676">
    <property type="term" value="F:nucleic acid binding"/>
    <property type="evidence" value="ECO:0007669"/>
    <property type="project" value="InterPro"/>
</dbReference>
<feature type="domain" description="C2H2-type" evidence="7">
    <location>
        <begin position="1222"/>
        <end position="1250"/>
    </location>
</feature>
<feature type="compositionally biased region" description="Polar residues" evidence="6">
    <location>
        <begin position="511"/>
        <end position="521"/>
    </location>
</feature>
<feature type="domain" description="C2H2-type" evidence="7">
    <location>
        <begin position="1106"/>
        <end position="1133"/>
    </location>
</feature>
<dbReference type="Gene3D" id="3.30.160.60">
    <property type="entry name" value="Classic Zinc Finger"/>
    <property type="match status" value="4"/>
</dbReference>
<feature type="compositionally biased region" description="Basic and acidic residues" evidence="6">
    <location>
        <begin position="539"/>
        <end position="549"/>
    </location>
</feature>
<evidence type="ECO:0000256" key="6">
    <source>
        <dbReference type="SAM" id="MobiDB-lite"/>
    </source>
</evidence>
<feature type="compositionally biased region" description="Polar residues" evidence="6">
    <location>
        <begin position="1004"/>
        <end position="1029"/>
    </location>
</feature>
<dbReference type="PROSITE" id="PS00028">
    <property type="entry name" value="ZINC_FINGER_C2H2_1"/>
    <property type="match status" value="6"/>
</dbReference>
<dbReference type="Gene3D" id="1.10.340.70">
    <property type="match status" value="3"/>
</dbReference>
<feature type="compositionally biased region" description="Acidic residues" evidence="6">
    <location>
        <begin position="170"/>
        <end position="182"/>
    </location>
</feature>
<comment type="caution">
    <text evidence="8">The sequence shown here is derived from an EMBL/GenBank/DDBJ whole genome shotgun (WGS) entry which is preliminary data.</text>
</comment>
<dbReference type="EMBL" id="JAZGQO010000014">
    <property type="protein sequence ID" value="KAK6170637.1"/>
    <property type="molecule type" value="Genomic_DNA"/>
</dbReference>
<feature type="domain" description="C2H2-type" evidence="7">
    <location>
        <begin position="1134"/>
        <end position="1161"/>
    </location>
</feature>
<evidence type="ECO:0000313" key="9">
    <source>
        <dbReference type="Proteomes" id="UP001347796"/>
    </source>
</evidence>
<organism evidence="8 9">
    <name type="scientific">Patella caerulea</name>
    <name type="common">Rayed Mediterranean limpet</name>
    <dbReference type="NCBI Taxonomy" id="87958"/>
    <lineage>
        <taxon>Eukaryota</taxon>
        <taxon>Metazoa</taxon>
        <taxon>Spiralia</taxon>
        <taxon>Lophotrochozoa</taxon>
        <taxon>Mollusca</taxon>
        <taxon>Gastropoda</taxon>
        <taxon>Patellogastropoda</taxon>
        <taxon>Patelloidea</taxon>
        <taxon>Patellidae</taxon>
        <taxon>Patella</taxon>
    </lineage>
</organism>
<dbReference type="PANTHER" id="PTHR23234">
    <property type="entry name" value="ZNF44 PROTEIN"/>
    <property type="match status" value="1"/>
</dbReference>
<evidence type="ECO:0000256" key="4">
    <source>
        <dbReference type="ARBA" id="ARBA00022833"/>
    </source>
</evidence>
<feature type="domain" description="C2H2-type" evidence="7">
    <location>
        <begin position="1251"/>
        <end position="1274"/>
    </location>
</feature>
<dbReference type="Gene3D" id="3.30.420.10">
    <property type="entry name" value="Ribonuclease H-like superfamily/Ribonuclease H"/>
    <property type="match status" value="1"/>
</dbReference>
<feature type="region of interest" description="Disordered" evidence="6">
    <location>
        <begin position="1054"/>
        <end position="1098"/>
    </location>
</feature>
<dbReference type="InterPro" id="IPR050758">
    <property type="entry name" value="Znf_C2H2-type"/>
</dbReference>
<dbReference type="InterPro" id="IPR041588">
    <property type="entry name" value="Integrase_H2C2"/>
</dbReference>